<dbReference type="Pfam" id="PF02886">
    <property type="entry name" value="LBP_BPI_CETP_C"/>
    <property type="match status" value="1"/>
</dbReference>
<feature type="domain" description="Lipid-binding serum glycoprotein C-terminal" evidence="5">
    <location>
        <begin position="267"/>
        <end position="466"/>
    </location>
</feature>
<dbReference type="SUPFAM" id="SSF55394">
    <property type="entry name" value="Bactericidal permeability-increasing protein, BPI"/>
    <property type="match status" value="2"/>
</dbReference>
<dbReference type="Proteomes" id="UP001303046">
    <property type="component" value="Unassembled WGS sequence"/>
</dbReference>
<dbReference type="InterPro" id="IPR017943">
    <property type="entry name" value="Bactericidal_perm-incr_a/b_dom"/>
</dbReference>
<keyword evidence="7" id="KW-1185">Reference proteome</keyword>
<protein>
    <recommendedName>
        <fullName evidence="8">LBP / BPI / CETP family protein</fullName>
    </recommendedName>
</protein>
<evidence type="ECO:0000313" key="6">
    <source>
        <dbReference type="EMBL" id="KAK6759735.1"/>
    </source>
</evidence>
<dbReference type="Gene3D" id="3.15.10.10">
    <property type="entry name" value="Bactericidal permeability-increasing protein, domain 1"/>
    <property type="match status" value="1"/>
</dbReference>
<evidence type="ECO:0008006" key="8">
    <source>
        <dbReference type="Google" id="ProtNLM"/>
    </source>
</evidence>
<keyword evidence="3" id="KW-0732">Signal</keyword>
<organism evidence="6 7">
    <name type="scientific">Necator americanus</name>
    <name type="common">Human hookworm</name>
    <dbReference type="NCBI Taxonomy" id="51031"/>
    <lineage>
        <taxon>Eukaryota</taxon>
        <taxon>Metazoa</taxon>
        <taxon>Ecdysozoa</taxon>
        <taxon>Nematoda</taxon>
        <taxon>Chromadorea</taxon>
        <taxon>Rhabditida</taxon>
        <taxon>Rhabditina</taxon>
        <taxon>Rhabditomorpha</taxon>
        <taxon>Strongyloidea</taxon>
        <taxon>Ancylostomatidae</taxon>
        <taxon>Bunostominae</taxon>
        <taxon>Necator</taxon>
    </lineage>
</organism>
<evidence type="ECO:0000256" key="1">
    <source>
        <dbReference type="ARBA" id="ARBA00007292"/>
    </source>
</evidence>
<evidence type="ECO:0000256" key="3">
    <source>
        <dbReference type="SAM" id="SignalP"/>
    </source>
</evidence>
<dbReference type="InterPro" id="IPR017942">
    <property type="entry name" value="Lipid-bd_serum_glycop_N"/>
</dbReference>
<keyword evidence="2" id="KW-1015">Disulfide bond</keyword>
<evidence type="ECO:0000259" key="5">
    <source>
        <dbReference type="SMART" id="SM00329"/>
    </source>
</evidence>
<dbReference type="SMART" id="SM00328">
    <property type="entry name" value="BPI1"/>
    <property type="match status" value="1"/>
</dbReference>
<evidence type="ECO:0000313" key="7">
    <source>
        <dbReference type="Proteomes" id="UP001303046"/>
    </source>
</evidence>
<dbReference type="InterPro" id="IPR032942">
    <property type="entry name" value="BPI/LBP/Plunc"/>
</dbReference>
<feature type="chain" id="PRO_5045318660" description="LBP / BPI / CETP family protein" evidence="3">
    <location>
        <begin position="20"/>
        <end position="480"/>
    </location>
</feature>
<accession>A0ABR1EBP8</accession>
<name>A0ABR1EBP8_NECAM</name>
<feature type="domain" description="Lipid-binding serum glycoprotein N-terminal" evidence="4">
    <location>
        <begin position="23"/>
        <end position="248"/>
    </location>
</feature>
<feature type="signal peptide" evidence="3">
    <location>
        <begin position="1"/>
        <end position="19"/>
    </location>
</feature>
<sequence>MCNILRIFLSLHLFQVSCSIIVRVNEIGLQEAANFTREWLSMAGPNLIVPDIRQTFVNSFAAGEMTVKNITVNRFVPPLIRFRTYGNTSIYMITHSGYAQVTAEWELKSELLHLLRFPLNGTVLMQMTGLISEVGMKNTSPNRVEVSHCVARIRDLRLNLQGGVAAEVLQWFKTSLISIIRRKLEEEYCNVMEEHWISWVEAQISQFPSNITLSSNPEVILSQSLESIAFSKMIVDLRMRSDLIWNGDLIDGDHVANQSNFRDDGSMTSSRMITVFVEEHTVQSILAATHFAGHFLATVDSPFLQTHCDVLCIGTVLPEIGEAMPNSSITLQASTLSPPVIALQRDKALVFLNASLNVISKSSSEISNGTIVSINVETEFELKMDIHHRTLRCASSMLNAQAKLMDSKIGLMSQKTIDLLVDMSSPFLEDAVDLLISRGIPVTKLFQFPSTNEILSIQEKCIKLEADIDFATMLQYSLLA</sequence>
<gene>
    <name evidence="6" type="primary">Necator_chrX.g21515</name>
    <name evidence="6" type="ORF">RB195_021354</name>
</gene>
<dbReference type="Gene3D" id="3.15.20.10">
    <property type="entry name" value="Bactericidal permeability-increasing protein, domain 2"/>
    <property type="match status" value="1"/>
</dbReference>
<reference evidence="6 7" key="1">
    <citation type="submission" date="2023-08" db="EMBL/GenBank/DDBJ databases">
        <title>A Necator americanus chromosomal reference genome.</title>
        <authorList>
            <person name="Ilik V."/>
            <person name="Petrzelkova K.J."/>
            <person name="Pardy F."/>
            <person name="Fuh T."/>
            <person name="Niatou-Singa F.S."/>
            <person name="Gouil Q."/>
            <person name="Baker L."/>
            <person name="Ritchie M.E."/>
            <person name="Jex A.R."/>
            <person name="Gazzola D."/>
            <person name="Li H."/>
            <person name="Toshio Fujiwara R."/>
            <person name="Zhan B."/>
            <person name="Aroian R.V."/>
            <person name="Pafco B."/>
            <person name="Schwarz E.M."/>
        </authorList>
    </citation>
    <scope>NUCLEOTIDE SEQUENCE [LARGE SCALE GENOMIC DNA]</scope>
    <source>
        <strain evidence="6 7">Aroian</strain>
        <tissue evidence="6">Whole animal</tissue>
    </source>
</reference>
<dbReference type="PANTHER" id="PTHR10504:SF140">
    <property type="entry name" value="BPI2 DOMAIN-CONTAINING PROTEIN"/>
    <property type="match status" value="1"/>
</dbReference>
<dbReference type="EMBL" id="JAVFWL010000006">
    <property type="protein sequence ID" value="KAK6759735.1"/>
    <property type="molecule type" value="Genomic_DNA"/>
</dbReference>
<evidence type="ECO:0000259" key="4">
    <source>
        <dbReference type="SMART" id="SM00328"/>
    </source>
</evidence>
<comment type="similarity">
    <text evidence="1">Belongs to the BPI/LBP/Plunc superfamily. BPI/LBP family.</text>
</comment>
<dbReference type="InterPro" id="IPR001124">
    <property type="entry name" value="Lipid-bd_serum_glycop_C"/>
</dbReference>
<dbReference type="SMART" id="SM00329">
    <property type="entry name" value="BPI2"/>
    <property type="match status" value="1"/>
</dbReference>
<dbReference type="PANTHER" id="PTHR10504">
    <property type="entry name" value="BACTERICIDAL PERMEABILITY-INCREASING BPI PROTEIN-RELATED"/>
    <property type="match status" value="1"/>
</dbReference>
<proteinExistence type="inferred from homology"/>
<evidence type="ECO:0000256" key="2">
    <source>
        <dbReference type="ARBA" id="ARBA00023157"/>
    </source>
</evidence>
<comment type="caution">
    <text evidence="6">The sequence shown here is derived from an EMBL/GenBank/DDBJ whole genome shotgun (WGS) entry which is preliminary data.</text>
</comment>